<keyword evidence="1" id="KW-0732">Signal</keyword>
<reference evidence="2 3" key="1">
    <citation type="submission" date="2019-08" db="EMBL/GenBank/DDBJ databases">
        <authorList>
            <person name="Herpell B J."/>
        </authorList>
    </citation>
    <scope>NUCLEOTIDE SEQUENCE [LARGE SCALE GENOMIC DNA]</scope>
    <source>
        <strain evidence="3">Msb3</strain>
        <plasmid evidence="2 3">pIII</plasmid>
    </source>
</reference>
<geneLocation type="plasmid" evidence="2 3">
    <name>pIII</name>
</geneLocation>
<proteinExistence type="predicted"/>
<organism evidence="2 3">
    <name type="scientific">Paraburkholderia dioscoreae</name>
    <dbReference type="NCBI Taxonomy" id="2604047"/>
    <lineage>
        <taxon>Bacteria</taxon>
        <taxon>Pseudomonadati</taxon>
        <taxon>Pseudomonadota</taxon>
        <taxon>Betaproteobacteria</taxon>
        <taxon>Burkholderiales</taxon>
        <taxon>Burkholderiaceae</taxon>
        <taxon>Paraburkholderia</taxon>
    </lineage>
</organism>
<name>A0A5Q4Z2U1_9BURK</name>
<keyword evidence="2" id="KW-0614">Plasmid</keyword>
<evidence type="ECO:0000313" key="3">
    <source>
        <dbReference type="Proteomes" id="UP000325811"/>
    </source>
</evidence>
<dbReference type="EMBL" id="LR699557">
    <property type="protein sequence ID" value="VVD31234.1"/>
    <property type="molecule type" value="Genomic_DNA"/>
</dbReference>
<protein>
    <submittedName>
        <fullName evidence="2">Uncharacterized protein</fullName>
    </submittedName>
</protein>
<dbReference type="KEGG" id="pdio:PDMSB3_0011.4"/>
<evidence type="ECO:0000256" key="1">
    <source>
        <dbReference type="SAM" id="SignalP"/>
    </source>
</evidence>
<keyword evidence="3" id="KW-1185">Reference proteome</keyword>
<feature type="chain" id="PRO_5024913394" evidence="1">
    <location>
        <begin position="19"/>
        <end position="168"/>
    </location>
</feature>
<dbReference type="AlphaFoldDB" id="A0A5Q4Z2U1"/>
<gene>
    <name evidence="2" type="ORF">PDMSB3_0011</name>
</gene>
<evidence type="ECO:0000313" key="2">
    <source>
        <dbReference type="EMBL" id="VVD31234.1"/>
    </source>
</evidence>
<dbReference type="Proteomes" id="UP000325811">
    <property type="component" value="Plasmid pIII"/>
</dbReference>
<accession>A0A5Q4Z2U1</accession>
<dbReference type="RefSeq" id="WP_165190319.1">
    <property type="nucleotide sequence ID" value="NZ_LR699557.1"/>
</dbReference>
<feature type="signal peptide" evidence="1">
    <location>
        <begin position="1"/>
        <end position="18"/>
    </location>
</feature>
<sequence>MKKTLALLLTAFATSAFAQGIADPIPTNSPAIGQRTQTLTLQDSEHSVPAQVFYQVTLSWGGHIVKSLTILTDDRKQATAATEEELPYLSACDAASCSAGELHSGFMLSVTPAVAADGSILTFYKMVISAALPAETTDTSSGAFHLSQGQAMTIPLNGLLLTIKARVV</sequence>